<keyword evidence="15" id="KW-1185">Reference proteome</keyword>
<comment type="subcellular location">
    <subcellularLocation>
        <location evidence="1">Cell membrane</location>
        <topology evidence="1">Multi-pass membrane protein</topology>
    </subcellularLocation>
</comment>
<dbReference type="Pfam" id="PF00003">
    <property type="entry name" value="7tm_3"/>
    <property type="match status" value="1"/>
</dbReference>
<dbReference type="PANTHER" id="PTHR24061:SF528">
    <property type="entry name" value="C-FAMILY ODORANT RECEPTOR OLFCD2-RELATED"/>
    <property type="match status" value="1"/>
</dbReference>
<dbReference type="FunFam" id="3.40.50.2300:FF:000016">
    <property type="entry name" value="Taste 1 receptor member 2"/>
    <property type="match status" value="1"/>
</dbReference>
<dbReference type="InterPro" id="IPR000068">
    <property type="entry name" value="GPCR_3_Ca_sens_rcpt-rel"/>
</dbReference>
<keyword evidence="5 11" id="KW-1133">Transmembrane helix</keyword>
<evidence type="ECO:0000313" key="15">
    <source>
        <dbReference type="Proteomes" id="UP000472265"/>
    </source>
</evidence>
<dbReference type="InterPro" id="IPR017979">
    <property type="entry name" value="GPCR_3_CS"/>
</dbReference>
<keyword evidence="2" id="KW-1003">Cell membrane</keyword>
<dbReference type="GeneTree" id="ENSGT01050000244874"/>
<keyword evidence="7 11" id="KW-0472">Membrane</keyword>
<evidence type="ECO:0000259" key="13">
    <source>
        <dbReference type="PROSITE" id="PS50259"/>
    </source>
</evidence>
<dbReference type="GO" id="GO:0005886">
    <property type="term" value="C:plasma membrane"/>
    <property type="evidence" value="ECO:0007669"/>
    <property type="project" value="UniProtKB-SubCell"/>
</dbReference>
<keyword evidence="8" id="KW-0675">Receptor</keyword>
<dbReference type="Proteomes" id="UP000472265">
    <property type="component" value="Chromosome 2"/>
</dbReference>
<keyword evidence="6" id="KW-0297">G-protein coupled receptor</keyword>
<evidence type="ECO:0000256" key="10">
    <source>
        <dbReference type="ARBA" id="ARBA00023224"/>
    </source>
</evidence>
<reference evidence="14" key="1">
    <citation type="submission" date="2021-04" db="EMBL/GenBank/DDBJ databases">
        <authorList>
            <consortium name="Wellcome Sanger Institute Data Sharing"/>
        </authorList>
    </citation>
    <scope>NUCLEOTIDE SEQUENCE [LARGE SCALE GENOMIC DNA]</scope>
</reference>
<keyword evidence="9" id="KW-0325">Glycoprotein</keyword>
<proteinExistence type="predicted"/>
<evidence type="ECO:0000256" key="1">
    <source>
        <dbReference type="ARBA" id="ARBA00004651"/>
    </source>
</evidence>
<organism evidence="14 15">
    <name type="scientific">Sparus aurata</name>
    <name type="common">Gilthead sea bream</name>
    <dbReference type="NCBI Taxonomy" id="8175"/>
    <lineage>
        <taxon>Eukaryota</taxon>
        <taxon>Metazoa</taxon>
        <taxon>Chordata</taxon>
        <taxon>Craniata</taxon>
        <taxon>Vertebrata</taxon>
        <taxon>Euteleostomi</taxon>
        <taxon>Actinopterygii</taxon>
        <taxon>Neopterygii</taxon>
        <taxon>Teleostei</taxon>
        <taxon>Neoteleostei</taxon>
        <taxon>Acanthomorphata</taxon>
        <taxon>Eupercaria</taxon>
        <taxon>Spariformes</taxon>
        <taxon>Sparidae</taxon>
        <taxon>Sparus</taxon>
    </lineage>
</organism>
<feature type="transmembrane region" description="Helical" evidence="11">
    <location>
        <begin position="495"/>
        <end position="519"/>
    </location>
</feature>
<evidence type="ECO:0000256" key="9">
    <source>
        <dbReference type="ARBA" id="ARBA00023180"/>
    </source>
</evidence>
<reference evidence="14" key="2">
    <citation type="submission" date="2025-08" db="UniProtKB">
        <authorList>
            <consortium name="Ensembl"/>
        </authorList>
    </citation>
    <scope>IDENTIFICATION</scope>
</reference>
<protein>
    <recommendedName>
        <fullName evidence="13">G-protein coupled receptors family 3 profile domain-containing protein</fullName>
    </recommendedName>
</protein>
<feature type="transmembrane region" description="Helical" evidence="11">
    <location>
        <begin position="651"/>
        <end position="675"/>
    </location>
</feature>
<evidence type="ECO:0000256" key="12">
    <source>
        <dbReference type="SAM" id="SignalP"/>
    </source>
</evidence>
<dbReference type="PROSITE" id="PS50259">
    <property type="entry name" value="G_PROTEIN_RECEP_F3_4"/>
    <property type="match status" value="1"/>
</dbReference>
<feature type="transmembrane region" description="Helical" evidence="11">
    <location>
        <begin position="586"/>
        <end position="607"/>
    </location>
</feature>
<dbReference type="InterPro" id="IPR017978">
    <property type="entry name" value="GPCR_3_C"/>
</dbReference>
<evidence type="ECO:0000256" key="11">
    <source>
        <dbReference type="SAM" id="Phobius"/>
    </source>
</evidence>
<dbReference type="GO" id="GO:0004930">
    <property type="term" value="F:G protein-coupled receptor activity"/>
    <property type="evidence" value="ECO:0007669"/>
    <property type="project" value="UniProtKB-KW"/>
</dbReference>
<dbReference type="PROSITE" id="PS00981">
    <property type="entry name" value="G_PROTEIN_RECEP_F3_3"/>
    <property type="match status" value="1"/>
</dbReference>
<dbReference type="CDD" id="cd15283">
    <property type="entry name" value="7tmC_V2R_pheromone"/>
    <property type="match status" value="1"/>
</dbReference>
<keyword evidence="4 12" id="KW-0732">Signal</keyword>
<feature type="transmembrane region" description="Helical" evidence="11">
    <location>
        <begin position="539"/>
        <end position="558"/>
    </location>
</feature>
<evidence type="ECO:0000313" key="14">
    <source>
        <dbReference type="Ensembl" id="ENSSAUP00010009423.1"/>
    </source>
</evidence>
<dbReference type="Gene3D" id="3.40.50.2300">
    <property type="match status" value="3"/>
</dbReference>
<name>A0A671U6T1_SPAAU</name>
<evidence type="ECO:0000256" key="6">
    <source>
        <dbReference type="ARBA" id="ARBA00023040"/>
    </source>
</evidence>
<dbReference type="SUPFAM" id="SSF53822">
    <property type="entry name" value="Periplasmic binding protein-like I"/>
    <property type="match status" value="1"/>
</dbReference>
<dbReference type="InterPro" id="IPR000337">
    <property type="entry name" value="GPCR_3"/>
</dbReference>
<evidence type="ECO:0000256" key="2">
    <source>
        <dbReference type="ARBA" id="ARBA00022475"/>
    </source>
</evidence>
<dbReference type="AlphaFoldDB" id="A0A671U6T1"/>
<reference evidence="14" key="3">
    <citation type="submission" date="2025-09" db="UniProtKB">
        <authorList>
            <consortium name="Ensembl"/>
        </authorList>
    </citation>
    <scope>IDENTIFICATION</scope>
</reference>
<dbReference type="InterPro" id="IPR001828">
    <property type="entry name" value="ANF_lig-bd_rcpt"/>
</dbReference>
<dbReference type="Ensembl" id="ENSSAUT00010010050.1">
    <property type="protein sequence ID" value="ENSSAUP00010009423.1"/>
    <property type="gene ID" value="ENSSAUG00010004651.1"/>
</dbReference>
<dbReference type="PRINTS" id="PR00248">
    <property type="entry name" value="GPCRMGR"/>
</dbReference>
<dbReference type="PANTHER" id="PTHR24061">
    <property type="entry name" value="CALCIUM-SENSING RECEPTOR-RELATED"/>
    <property type="match status" value="1"/>
</dbReference>
<evidence type="ECO:0000256" key="5">
    <source>
        <dbReference type="ARBA" id="ARBA00022989"/>
    </source>
</evidence>
<dbReference type="PRINTS" id="PR00592">
    <property type="entry name" value="CASENSINGR"/>
</dbReference>
<keyword evidence="10" id="KW-0807">Transducer</keyword>
<feature type="chain" id="PRO_5025689285" description="G-protein coupled receptors family 3 profile domain-containing protein" evidence="12">
    <location>
        <begin position="26"/>
        <end position="694"/>
    </location>
</feature>
<feature type="domain" description="G-protein coupled receptors family 3 profile" evidence="13">
    <location>
        <begin position="425"/>
        <end position="689"/>
    </location>
</feature>
<accession>A0A671U6T1</accession>
<feature type="transmembrane region" description="Helical" evidence="11">
    <location>
        <begin position="462"/>
        <end position="483"/>
    </location>
</feature>
<feature type="signal peptide" evidence="12">
    <location>
        <begin position="1"/>
        <end position="25"/>
    </location>
</feature>
<evidence type="ECO:0000256" key="7">
    <source>
        <dbReference type="ARBA" id="ARBA00023136"/>
    </source>
</evidence>
<evidence type="ECO:0000256" key="3">
    <source>
        <dbReference type="ARBA" id="ARBA00022692"/>
    </source>
</evidence>
<sequence length="694" mass="77304">TSSSQILKKGWAFLHLLLVVSVTQAEELVCRRRGDPENPQLSKDGDIVLGGIFSFHSSWKDRQDTYMDKPLPLQCTSLNFRGFQYAQAMLFAIAEINNSTHILPGISLGYKIYDVCGSIARGVTVALASATGNEMVFVPSDVPCTRPISHFATCACLSDKTKYPSFLRTIPSDYYQSRALAQLVKYFGWTWVGAIRTNDDYGNNGMAIFTDTAQQLGICLEYSVSVFRTDPPEKIQKTVDIIKASTSKVIVAFLSHMDMDVLIHELSRHNLTGYQWVGTEGWIFDFQTAAMDRHHILDGAIGLSIPKAHVSGMREFILDVKPLSSSSNELFTEFWETLFSCKLKNSKSSAENQTECTGHEDVTGVQNSFTDMSLMPIFYNVYKGVYAVAHALHNILSCNKTCNSDTLRDACVKKEAEFLSYEEIMGALLTAASLFGTCMTAVVAFIFFRYRQTPIVRANNSELSFLLLFSLTLCFLCSLTFMGRPSEWSCMLRHTAFGITFVLCISCVLGKTIVVLMAFRATLPGSDVMKWFGPAQQKLSVLGFTLIQVIICILWLTISPPFPFKNFKEFKEKIILECALGSAVGFWAVLGYIGLLAMLCFILAFLARKLPDNFNEAKFITFSMLIFCAVWITFIPAYVSSPGKFSVAVEIFAILASSFGLLICIFIPKCYIILLKPEKNTKKSMMGKGAPKSF</sequence>
<feature type="transmembrane region" description="Helical" evidence="11">
    <location>
        <begin position="619"/>
        <end position="639"/>
    </location>
</feature>
<evidence type="ECO:0000256" key="8">
    <source>
        <dbReference type="ARBA" id="ARBA00023170"/>
    </source>
</evidence>
<keyword evidence="3 11" id="KW-0812">Transmembrane</keyword>
<dbReference type="Pfam" id="PF01094">
    <property type="entry name" value="ANF_receptor"/>
    <property type="match status" value="1"/>
</dbReference>
<dbReference type="InterPro" id="IPR028082">
    <property type="entry name" value="Peripla_BP_I"/>
</dbReference>
<evidence type="ECO:0000256" key="4">
    <source>
        <dbReference type="ARBA" id="ARBA00022729"/>
    </source>
</evidence>
<feature type="transmembrane region" description="Helical" evidence="11">
    <location>
        <begin position="424"/>
        <end position="450"/>
    </location>
</feature>